<sequence length="197" mass="23227">MTICEFISNILFRKSKHHKIKSHSDNKEKRLDLSEYHYILKRQEERIKQLEQKYSNLEKRIKLFNYTTVQKNETKDEKTSSSTISWIIQQPNEQTEVDLQNNFIQLSIQSGGRLKQAEIGDTIYYKAWKEKGQIYFIFVNSNRTKKAINNRTTIIEPFCDNVGNMKSPNNADSIEIVKEGVLNSNFQVLEKVKIKYV</sequence>
<dbReference type="EMBL" id="CP002530">
    <property type="protein sequence ID" value="ADY35461.1"/>
    <property type="molecule type" value="Genomic_DNA"/>
</dbReference>
<organism evidence="2 3">
    <name type="scientific">Phocaeicola salanitronis (strain DSM 18170 / JCM 13657 / CCUG 60908 / BL78)</name>
    <name type="common">Bacteroides salanitronis</name>
    <dbReference type="NCBI Taxonomy" id="667015"/>
    <lineage>
        <taxon>Bacteria</taxon>
        <taxon>Pseudomonadati</taxon>
        <taxon>Bacteroidota</taxon>
        <taxon>Bacteroidia</taxon>
        <taxon>Bacteroidales</taxon>
        <taxon>Bacteroidaceae</taxon>
        <taxon>Phocaeicola</taxon>
    </lineage>
</organism>
<feature type="coiled-coil region" evidence="1">
    <location>
        <begin position="33"/>
        <end position="67"/>
    </location>
</feature>
<keyword evidence="1" id="KW-0175">Coiled coil</keyword>
<dbReference type="RefSeq" id="WP_013616912.1">
    <property type="nucleotide sequence ID" value="NC_015164.1"/>
</dbReference>
<gene>
    <name evidence="2" type="ordered locus">Bacsa_0868</name>
</gene>
<protein>
    <submittedName>
        <fullName evidence="2">Uncharacterized protein</fullName>
    </submittedName>
</protein>
<evidence type="ECO:0000313" key="3">
    <source>
        <dbReference type="Proteomes" id="UP000007486"/>
    </source>
</evidence>
<reference evidence="2 3" key="1">
    <citation type="journal article" date="2011" name="Stand. Genomic Sci.">
        <title>Complete genome sequence of Bacteroides salanitronis type strain (BL78).</title>
        <authorList>
            <person name="Gronow S."/>
            <person name="Held B."/>
            <person name="Lucas S."/>
            <person name="Lapidus A."/>
            <person name="Del Rio T.G."/>
            <person name="Nolan M."/>
            <person name="Tice H."/>
            <person name="Deshpande S."/>
            <person name="Cheng J.F."/>
            <person name="Pitluck S."/>
            <person name="Liolios K."/>
            <person name="Pagani I."/>
            <person name="Ivanova N."/>
            <person name="Mavromatis K."/>
            <person name="Pati A."/>
            <person name="Tapia R."/>
            <person name="Han C."/>
            <person name="Goodwin L."/>
            <person name="Chen A."/>
            <person name="Palaniappan K."/>
            <person name="Land M."/>
            <person name="Hauser L."/>
            <person name="Chang Y.J."/>
            <person name="Jeffries C.D."/>
            <person name="Brambilla E.M."/>
            <person name="Rohde M."/>
            <person name="Goker M."/>
            <person name="Detter J.C."/>
            <person name="Woyke T."/>
            <person name="Bristow J."/>
            <person name="Markowitz V."/>
            <person name="Hugenholtz P."/>
            <person name="Kyrpides N.C."/>
            <person name="Klenk H.P."/>
            <person name="Eisen J.A."/>
        </authorList>
    </citation>
    <scope>NUCLEOTIDE SEQUENCE [LARGE SCALE GENOMIC DNA]</scope>
    <source>
        <strain evidence="2 3">DSM 18170</strain>
    </source>
</reference>
<accession>F0R2R6</accession>
<dbReference type="STRING" id="667015.Bacsa_0868"/>
<keyword evidence="3" id="KW-1185">Reference proteome</keyword>
<name>F0R2R6_PHOSB</name>
<evidence type="ECO:0000256" key="1">
    <source>
        <dbReference type="SAM" id="Coils"/>
    </source>
</evidence>
<proteinExistence type="predicted"/>
<evidence type="ECO:0000313" key="2">
    <source>
        <dbReference type="EMBL" id="ADY35461.1"/>
    </source>
</evidence>
<dbReference type="AlphaFoldDB" id="F0R2R6"/>
<dbReference type="Proteomes" id="UP000007486">
    <property type="component" value="Chromosome"/>
</dbReference>
<dbReference type="KEGG" id="bsa:Bacsa_0868"/>
<dbReference type="HOGENOM" id="CLU_1381714_0_0_10"/>